<accession>A0AA36FXZ5</accession>
<proteinExistence type="predicted"/>
<reference evidence="1" key="1">
    <citation type="submission" date="2023-06" db="EMBL/GenBank/DDBJ databases">
        <authorList>
            <person name="Delattre M."/>
        </authorList>
    </citation>
    <scope>NUCLEOTIDE SEQUENCE</scope>
    <source>
        <strain evidence="1">AF72</strain>
    </source>
</reference>
<feature type="non-terminal residue" evidence="1">
    <location>
        <position position="1"/>
    </location>
</feature>
<sequence>MFEEDRAEQNVTAYISCLKLGAHGDTMEEARMNAVDLVEIEMEKGRLQDQCSHDDARIETLQINGIRLMVMFEQQEAEQYGQPIQKEHVLWPWH</sequence>
<protein>
    <submittedName>
        <fullName evidence="1">Uncharacterized protein</fullName>
    </submittedName>
</protein>
<organism evidence="1 2">
    <name type="scientific">Mesorhabditis spiculigera</name>
    <dbReference type="NCBI Taxonomy" id="96644"/>
    <lineage>
        <taxon>Eukaryota</taxon>
        <taxon>Metazoa</taxon>
        <taxon>Ecdysozoa</taxon>
        <taxon>Nematoda</taxon>
        <taxon>Chromadorea</taxon>
        <taxon>Rhabditida</taxon>
        <taxon>Rhabditina</taxon>
        <taxon>Rhabditomorpha</taxon>
        <taxon>Rhabditoidea</taxon>
        <taxon>Rhabditidae</taxon>
        <taxon>Mesorhabditinae</taxon>
        <taxon>Mesorhabditis</taxon>
    </lineage>
</organism>
<name>A0AA36FXZ5_9BILA</name>
<dbReference type="AlphaFoldDB" id="A0AA36FXZ5"/>
<dbReference type="Proteomes" id="UP001177023">
    <property type="component" value="Unassembled WGS sequence"/>
</dbReference>
<keyword evidence="2" id="KW-1185">Reference proteome</keyword>
<dbReference type="EMBL" id="CATQJA010002554">
    <property type="protein sequence ID" value="CAJ0571301.1"/>
    <property type="molecule type" value="Genomic_DNA"/>
</dbReference>
<comment type="caution">
    <text evidence="1">The sequence shown here is derived from an EMBL/GenBank/DDBJ whole genome shotgun (WGS) entry which is preliminary data.</text>
</comment>
<gene>
    <name evidence="1" type="ORF">MSPICULIGERA_LOCUS9713</name>
</gene>
<evidence type="ECO:0000313" key="2">
    <source>
        <dbReference type="Proteomes" id="UP001177023"/>
    </source>
</evidence>
<evidence type="ECO:0000313" key="1">
    <source>
        <dbReference type="EMBL" id="CAJ0571301.1"/>
    </source>
</evidence>